<name>A0A2P2PTN6_RHIMU</name>
<dbReference type="EMBL" id="GGEC01077618">
    <property type="protein sequence ID" value="MBX58102.1"/>
    <property type="molecule type" value="Transcribed_RNA"/>
</dbReference>
<accession>A0A2P2PTN6</accession>
<evidence type="ECO:0000313" key="1">
    <source>
        <dbReference type="EMBL" id="MBX58102.1"/>
    </source>
</evidence>
<organism evidence="1">
    <name type="scientific">Rhizophora mucronata</name>
    <name type="common">Asiatic mangrove</name>
    <dbReference type="NCBI Taxonomy" id="61149"/>
    <lineage>
        <taxon>Eukaryota</taxon>
        <taxon>Viridiplantae</taxon>
        <taxon>Streptophyta</taxon>
        <taxon>Embryophyta</taxon>
        <taxon>Tracheophyta</taxon>
        <taxon>Spermatophyta</taxon>
        <taxon>Magnoliopsida</taxon>
        <taxon>eudicotyledons</taxon>
        <taxon>Gunneridae</taxon>
        <taxon>Pentapetalae</taxon>
        <taxon>rosids</taxon>
        <taxon>fabids</taxon>
        <taxon>Malpighiales</taxon>
        <taxon>Rhizophoraceae</taxon>
        <taxon>Rhizophora</taxon>
    </lineage>
</organism>
<dbReference type="AlphaFoldDB" id="A0A2P2PTN6"/>
<protein>
    <submittedName>
        <fullName evidence="1">Uncharacterized protein</fullName>
    </submittedName>
</protein>
<proteinExistence type="predicted"/>
<reference evidence="1" key="1">
    <citation type="submission" date="2018-02" db="EMBL/GenBank/DDBJ databases">
        <title>Rhizophora mucronata_Transcriptome.</title>
        <authorList>
            <person name="Meera S.P."/>
            <person name="Sreeshan A."/>
            <person name="Augustine A."/>
        </authorList>
    </citation>
    <scope>NUCLEOTIDE SEQUENCE</scope>
    <source>
        <tissue evidence="1">Leaf</tissue>
    </source>
</reference>
<sequence length="39" mass="4747">MQNVPAYSRPLKDYSGLVRSENCQHFYDFIWPIVHRNHK</sequence>